<evidence type="ECO:0000256" key="2">
    <source>
        <dbReference type="ARBA" id="ARBA00008240"/>
    </source>
</evidence>
<dbReference type="Proteomes" id="UP000182983">
    <property type="component" value="Unassembled WGS sequence"/>
</dbReference>
<dbReference type="GO" id="GO:0005886">
    <property type="term" value="C:plasma membrane"/>
    <property type="evidence" value="ECO:0007669"/>
    <property type="project" value="UniProtKB-SubCell"/>
</dbReference>
<feature type="transmembrane region" description="Helical" evidence="9">
    <location>
        <begin position="183"/>
        <end position="201"/>
    </location>
</feature>
<feature type="transmembrane region" description="Helical" evidence="9">
    <location>
        <begin position="386"/>
        <end position="408"/>
    </location>
</feature>
<evidence type="ECO:0000256" key="6">
    <source>
        <dbReference type="ARBA" id="ARBA00022847"/>
    </source>
</evidence>
<feature type="transmembrane region" description="Helical" evidence="9">
    <location>
        <begin position="268"/>
        <end position="289"/>
    </location>
</feature>
<dbReference type="RefSeq" id="WP_074769574.1">
    <property type="nucleotide sequence ID" value="NZ_FNWO01000012.1"/>
</dbReference>
<keyword evidence="5 9" id="KW-0812">Transmembrane</keyword>
<feature type="transmembrane region" description="Helical" evidence="9">
    <location>
        <begin position="21"/>
        <end position="40"/>
    </location>
</feature>
<keyword evidence="8 9" id="KW-0472">Membrane</keyword>
<gene>
    <name evidence="11" type="ORF">SAMN04244559_02776</name>
</gene>
<comment type="subcellular location">
    <subcellularLocation>
        <location evidence="1">Cell membrane</location>
        <topology evidence="1">Multi-pass membrane protein</topology>
    </subcellularLocation>
</comment>
<dbReference type="PROSITE" id="PS00217">
    <property type="entry name" value="SUGAR_TRANSPORT_2"/>
    <property type="match status" value="1"/>
</dbReference>
<evidence type="ECO:0000256" key="4">
    <source>
        <dbReference type="ARBA" id="ARBA00022475"/>
    </source>
</evidence>
<dbReference type="GO" id="GO:0015293">
    <property type="term" value="F:symporter activity"/>
    <property type="evidence" value="ECO:0007669"/>
    <property type="project" value="UniProtKB-KW"/>
</dbReference>
<organism evidence="11 12">
    <name type="scientific">Magnetospirillum fulvum</name>
    <name type="common">Rhodospirillum fulvum</name>
    <dbReference type="NCBI Taxonomy" id="1082"/>
    <lineage>
        <taxon>Bacteria</taxon>
        <taxon>Pseudomonadati</taxon>
        <taxon>Pseudomonadota</taxon>
        <taxon>Alphaproteobacteria</taxon>
        <taxon>Rhodospirillales</taxon>
        <taxon>Rhodospirillaceae</taxon>
        <taxon>Magnetospirillum</taxon>
    </lineage>
</organism>
<evidence type="ECO:0000256" key="3">
    <source>
        <dbReference type="ARBA" id="ARBA00022448"/>
    </source>
</evidence>
<accession>A0A1H6IWY0</accession>
<evidence type="ECO:0000259" key="10">
    <source>
        <dbReference type="PROSITE" id="PS50850"/>
    </source>
</evidence>
<keyword evidence="3" id="KW-0813">Transport</keyword>
<evidence type="ECO:0000313" key="11">
    <source>
        <dbReference type="EMBL" id="SEH52203.1"/>
    </source>
</evidence>
<feature type="transmembrane region" description="Helical" evidence="9">
    <location>
        <begin position="358"/>
        <end position="380"/>
    </location>
</feature>
<feature type="transmembrane region" description="Helical" evidence="9">
    <location>
        <begin position="112"/>
        <end position="135"/>
    </location>
</feature>
<feature type="transmembrane region" description="Helical" evidence="9">
    <location>
        <begin position="296"/>
        <end position="315"/>
    </location>
</feature>
<dbReference type="InterPro" id="IPR036259">
    <property type="entry name" value="MFS_trans_sf"/>
</dbReference>
<keyword evidence="12" id="KW-1185">Reference proteome</keyword>
<dbReference type="InterPro" id="IPR005829">
    <property type="entry name" value="Sugar_transporter_CS"/>
</dbReference>
<feature type="transmembrane region" description="Helical" evidence="9">
    <location>
        <begin position="229"/>
        <end position="248"/>
    </location>
</feature>
<feature type="transmembrane region" description="Helical" evidence="9">
    <location>
        <begin position="82"/>
        <end position="100"/>
    </location>
</feature>
<comment type="similarity">
    <text evidence="2">Belongs to the major facilitator superfamily. Metabolite:H+ Symporter (MHS) family (TC 2.A.1.6) family.</text>
</comment>
<feature type="transmembrane region" description="Helical" evidence="9">
    <location>
        <begin position="46"/>
        <end position="70"/>
    </location>
</feature>
<dbReference type="SUPFAM" id="SSF103473">
    <property type="entry name" value="MFS general substrate transporter"/>
    <property type="match status" value="1"/>
</dbReference>
<feature type="transmembrane region" description="Helical" evidence="9">
    <location>
        <begin position="321"/>
        <end position="346"/>
    </location>
</feature>
<dbReference type="InterPro" id="IPR051084">
    <property type="entry name" value="H+-coupled_symporters"/>
</dbReference>
<keyword evidence="7 9" id="KW-1133">Transmembrane helix</keyword>
<dbReference type="InterPro" id="IPR020846">
    <property type="entry name" value="MFS_dom"/>
</dbReference>
<proteinExistence type="inferred from homology"/>
<keyword evidence="6" id="KW-0769">Symport</keyword>
<feature type="domain" description="Major facilitator superfamily (MFS) profile" evidence="10">
    <location>
        <begin position="10"/>
        <end position="416"/>
    </location>
</feature>
<reference evidence="12" key="1">
    <citation type="submission" date="2016-10" db="EMBL/GenBank/DDBJ databases">
        <authorList>
            <person name="Varghese N."/>
            <person name="Submissions S."/>
        </authorList>
    </citation>
    <scope>NUCLEOTIDE SEQUENCE [LARGE SCALE GENOMIC DNA]</scope>
    <source>
        <strain evidence="12">DSM 13234</strain>
    </source>
</reference>
<evidence type="ECO:0000256" key="9">
    <source>
        <dbReference type="SAM" id="Phobius"/>
    </source>
</evidence>
<dbReference type="EMBL" id="FNWO01000012">
    <property type="protein sequence ID" value="SEH52203.1"/>
    <property type="molecule type" value="Genomic_DNA"/>
</dbReference>
<evidence type="ECO:0000256" key="8">
    <source>
        <dbReference type="ARBA" id="ARBA00023136"/>
    </source>
</evidence>
<feature type="transmembrane region" description="Helical" evidence="9">
    <location>
        <begin position="147"/>
        <end position="171"/>
    </location>
</feature>
<name>A0A1H6IWY0_MAGFU</name>
<evidence type="ECO:0000256" key="1">
    <source>
        <dbReference type="ARBA" id="ARBA00004651"/>
    </source>
</evidence>
<evidence type="ECO:0000256" key="7">
    <source>
        <dbReference type="ARBA" id="ARBA00022989"/>
    </source>
</evidence>
<dbReference type="AlphaFoldDB" id="A0A1H6IWY0"/>
<dbReference type="InterPro" id="IPR011701">
    <property type="entry name" value="MFS"/>
</dbReference>
<dbReference type="PANTHER" id="PTHR43528:SF1">
    <property type="entry name" value="ALPHA-KETOGLUTARATE PERMEASE"/>
    <property type="match status" value="1"/>
</dbReference>
<evidence type="ECO:0000313" key="12">
    <source>
        <dbReference type="Proteomes" id="UP000182983"/>
    </source>
</evidence>
<dbReference type="PROSITE" id="PS50850">
    <property type="entry name" value="MFS"/>
    <property type="match status" value="1"/>
</dbReference>
<dbReference type="Gene3D" id="1.20.1250.20">
    <property type="entry name" value="MFS general substrate transporter like domains"/>
    <property type="match status" value="1"/>
</dbReference>
<keyword evidence="4" id="KW-1003">Cell membrane</keyword>
<evidence type="ECO:0000256" key="5">
    <source>
        <dbReference type="ARBA" id="ARBA00022692"/>
    </source>
</evidence>
<dbReference type="Pfam" id="PF07690">
    <property type="entry name" value="MFS_1"/>
    <property type="match status" value="1"/>
</dbReference>
<protein>
    <submittedName>
        <fullName evidence="11">MFS transporter, MHS family, proline/betaine transporter</fullName>
    </submittedName>
</protein>
<dbReference type="PANTHER" id="PTHR43528">
    <property type="entry name" value="ALPHA-KETOGLUTARATE PERMEASE"/>
    <property type="match status" value="1"/>
</dbReference>
<sequence length="421" mass="43995">MAQKNSRTKIVGAIVMGNVIEYYDFAIFGYLAAIIGANFFPSDDPAAATLASFGAFAAGALMRPIGAIAFGHLGDSLSRRSVLLLSILTMAVPTGLFALLPTYQQAGLAAPVALVLLRLIQGLSVGGEFSGSIVFANESGPSRFKGLMTAIATSGGLIGILLGGFVCYVVTAALDPADMQAWGWRIPFALSILISATGLYFRHGLDDTYEPPQHETAIPLLRLWRHHRAALLGAFGAIVGGTVFFYTLAVYSVGWTTAHAGLSNSDSLQIGTLVLAIGIVVFIGVGALADRVGAMRILRIGLILAILAAYPLYLAMSGGGYGMVLAGETLLFCILALILLPCYVLMVDIFPPDVRSTGLAISVNVAEGIVGGSMPVLLHFTVTRTGFILTPAVAIMLAAAISLAVIAFSPAWRRLRHPAAG</sequence>